<dbReference type="Pfam" id="PF25857">
    <property type="entry name" value="DUF7957"/>
    <property type="match status" value="1"/>
</dbReference>
<accession>A0ABP8QS94</accession>
<comment type="caution">
    <text evidence="1">The sequence shown here is derived from an EMBL/GenBank/DDBJ whole genome shotgun (WGS) entry which is preliminary data.</text>
</comment>
<dbReference type="EMBL" id="BAABGQ010000012">
    <property type="protein sequence ID" value="GAA4507790.1"/>
    <property type="molecule type" value="Genomic_DNA"/>
</dbReference>
<gene>
    <name evidence="1" type="ORF">GCM10023172_38970</name>
</gene>
<proteinExistence type="predicted"/>
<dbReference type="Proteomes" id="UP001501243">
    <property type="component" value="Unassembled WGS sequence"/>
</dbReference>
<dbReference type="InterPro" id="IPR058263">
    <property type="entry name" value="DUF7957"/>
</dbReference>
<evidence type="ECO:0000313" key="2">
    <source>
        <dbReference type="Proteomes" id="UP001501243"/>
    </source>
</evidence>
<keyword evidence="2" id="KW-1185">Reference proteome</keyword>
<protein>
    <submittedName>
        <fullName evidence="1">Uncharacterized protein</fullName>
    </submittedName>
</protein>
<sequence length="91" mass="10314">MEFNVLATRQFGNKLVVIYDWMNFPFAGPVRNLYAYDAEGGRAWIAEARRLGDFYTDFVGDGTLLQAATFDCFCCTLDPETGKIIRSELTK</sequence>
<name>A0ABP8QS94_9BACT</name>
<evidence type="ECO:0000313" key="1">
    <source>
        <dbReference type="EMBL" id="GAA4507790.1"/>
    </source>
</evidence>
<organism evidence="1 2">
    <name type="scientific">Hymenobacter ginsengisoli</name>
    <dbReference type="NCBI Taxonomy" id="1051626"/>
    <lineage>
        <taxon>Bacteria</taxon>
        <taxon>Pseudomonadati</taxon>
        <taxon>Bacteroidota</taxon>
        <taxon>Cytophagia</taxon>
        <taxon>Cytophagales</taxon>
        <taxon>Hymenobacteraceae</taxon>
        <taxon>Hymenobacter</taxon>
    </lineage>
</organism>
<reference evidence="2" key="1">
    <citation type="journal article" date="2019" name="Int. J. Syst. Evol. Microbiol.">
        <title>The Global Catalogue of Microorganisms (GCM) 10K type strain sequencing project: providing services to taxonomists for standard genome sequencing and annotation.</title>
        <authorList>
            <consortium name="The Broad Institute Genomics Platform"/>
            <consortium name="The Broad Institute Genome Sequencing Center for Infectious Disease"/>
            <person name="Wu L."/>
            <person name="Ma J."/>
        </authorList>
    </citation>
    <scope>NUCLEOTIDE SEQUENCE [LARGE SCALE GENOMIC DNA]</scope>
    <source>
        <strain evidence="2">JCM 17841</strain>
    </source>
</reference>